<reference evidence="2" key="2">
    <citation type="journal article" date="2021" name="Microbiome">
        <title>Successional dynamics and alternative stable states in a saline activated sludge microbial community over 9 years.</title>
        <authorList>
            <person name="Wang Y."/>
            <person name="Ye J."/>
            <person name="Ju F."/>
            <person name="Liu L."/>
            <person name="Boyd J.A."/>
            <person name="Deng Y."/>
            <person name="Parks D.H."/>
            <person name="Jiang X."/>
            <person name="Yin X."/>
            <person name="Woodcroft B.J."/>
            <person name="Tyson G.W."/>
            <person name="Hugenholtz P."/>
            <person name="Polz M.F."/>
            <person name="Zhang T."/>
        </authorList>
    </citation>
    <scope>NUCLEOTIDE SEQUENCE</scope>
    <source>
        <strain evidence="2">HKST-UBA01</strain>
    </source>
</reference>
<reference evidence="2" key="1">
    <citation type="submission" date="2020-04" db="EMBL/GenBank/DDBJ databases">
        <authorList>
            <person name="Zhang T."/>
        </authorList>
    </citation>
    <scope>NUCLEOTIDE SEQUENCE</scope>
    <source>
        <strain evidence="2">HKST-UBA01</strain>
    </source>
</reference>
<proteinExistence type="predicted"/>
<dbReference type="Proteomes" id="UP000697710">
    <property type="component" value="Unassembled WGS sequence"/>
</dbReference>
<organism evidence="2 3">
    <name type="scientific">Eiseniibacteriota bacterium</name>
    <dbReference type="NCBI Taxonomy" id="2212470"/>
    <lineage>
        <taxon>Bacteria</taxon>
        <taxon>Candidatus Eiseniibacteriota</taxon>
    </lineage>
</organism>
<comment type="caution">
    <text evidence="2">The sequence shown here is derived from an EMBL/GenBank/DDBJ whole genome shotgun (WGS) entry which is preliminary data.</text>
</comment>
<evidence type="ECO:0000313" key="3">
    <source>
        <dbReference type="Proteomes" id="UP000697710"/>
    </source>
</evidence>
<gene>
    <name evidence="2" type="ORF">KC729_02625</name>
</gene>
<dbReference type="EMBL" id="JAGQHR010000042">
    <property type="protein sequence ID" value="MCA9726547.1"/>
    <property type="molecule type" value="Genomic_DNA"/>
</dbReference>
<sequence length="303" mass="34182">MLAVASALSVFVPVVAHAEPWLCPSCLEQVIDRDPESPVLDCPACSAHYEKDELSWVIGYANYRTRPIDLNYLLLPPDCDRFREDGLETIQEDQSKVWVPWIAIRYYIPRQRIVVLRDGREVTTEYAKTRGEPCPEPPAFQFDLVDTVYVDGEAPRPITRPVETDLAEIFFVAGTPELRDVARKRFIDEVEAGNHPRLPRTDARMVKSADLTLPKKAQMPEAEAEIEVRVNDLGMQLLRIHVLKSSGNPELDKVLVQSARRNHYLSAGEMGVPVPATLVLHYTIHGSESTVEARPAVPSIWEH</sequence>
<evidence type="ECO:0000313" key="2">
    <source>
        <dbReference type="EMBL" id="MCA9726547.1"/>
    </source>
</evidence>
<feature type="signal peptide" evidence="1">
    <location>
        <begin position="1"/>
        <end position="18"/>
    </location>
</feature>
<accession>A0A956LXS4</accession>
<keyword evidence="1" id="KW-0732">Signal</keyword>
<evidence type="ECO:0000256" key="1">
    <source>
        <dbReference type="SAM" id="SignalP"/>
    </source>
</evidence>
<dbReference type="AlphaFoldDB" id="A0A956LXS4"/>
<feature type="chain" id="PRO_5037766128" evidence="1">
    <location>
        <begin position="19"/>
        <end position="303"/>
    </location>
</feature>
<name>A0A956LXS4_UNCEI</name>
<protein>
    <submittedName>
        <fullName evidence="2">Energy transducer TonB</fullName>
    </submittedName>
</protein>